<dbReference type="RefSeq" id="XP_040792391.1">
    <property type="nucleotide sequence ID" value="XM_040936276.1"/>
</dbReference>
<keyword evidence="3" id="KW-1185">Reference proteome</keyword>
<comment type="caution">
    <text evidence="2">The sequence shown here is derived from an EMBL/GenBank/DDBJ whole genome shotgun (WGS) entry which is preliminary data.</text>
</comment>
<feature type="region of interest" description="Disordered" evidence="1">
    <location>
        <begin position="201"/>
        <end position="282"/>
    </location>
</feature>
<feature type="region of interest" description="Disordered" evidence="1">
    <location>
        <begin position="1"/>
        <end position="30"/>
    </location>
</feature>
<organism evidence="2 3">
    <name type="scientific">Cucurbitaria berberidis CBS 394.84</name>
    <dbReference type="NCBI Taxonomy" id="1168544"/>
    <lineage>
        <taxon>Eukaryota</taxon>
        <taxon>Fungi</taxon>
        <taxon>Dikarya</taxon>
        <taxon>Ascomycota</taxon>
        <taxon>Pezizomycotina</taxon>
        <taxon>Dothideomycetes</taxon>
        <taxon>Pleosporomycetidae</taxon>
        <taxon>Pleosporales</taxon>
        <taxon>Pleosporineae</taxon>
        <taxon>Cucurbitariaceae</taxon>
        <taxon>Cucurbitaria</taxon>
    </lineage>
</organism>
<feature type="compositionally biased region" description="Polar residues" evidence="1">
    <location>
        <begin position="229"/>
        <end position="245"/>
    </location>
</feature>
<evidence type="ECO:0000313" key="3">
    <source>
        <dbReference type="Proteomes" id="UP000800039"/>
    </source>
</evidence>
<dbReference type="Proteomes" id="UP000800039">
    <property type="component" value="Unassembled WGS sequence"/>
</dbReference>
<sequence>MGFPHAHTTGSHANPFRGVPKEAGRISPDYDAQSLGTFEKLSLRECGAWVNDVNPHRQEKEAGDPFGSPSSPPGLSICHSPSEHIFEVPTGLNRLPLPPSMLSDAVVSTDLGPDVLETAQHPQSFHLSETDNVSLWDDSEEIFNFQLDELPHSIYGSYGDIGVNELASKESASGRDLLREKDTSNIAPDLFIAASKIIPTMTPTYRPSSGRTPTYTDGFQNCAGRPRKSQPTSAAANLGQSSANTVGAGGTKRPSGQAPDDVNDSNDEDNKPRKTRKANADVTKLKGERYGCIFPKHYPSEHRDCWNWS</sequence>
<accession>A0A9P4GNP0</accession>
<dbReference type="EMBL" id="ML976614">
    <property type="protein sequence ID" value="KAF1849828.1"/>
    <property type="molecule type" value="Genomic_DNA"/>
</dbReference>
<feature type="compositionally biased region" description="Polar residues" evidence="1">
    <location>
        <begin position="201"/>
        <end position="219"/>
    </location>
</feature>
<dbReference type="AlphaFoldDB" id="A0A9P4GNP0"/>
<reference evidence="2" key="1">
    <citation type="submission" date="2020-01" db="EMBL/GenBank/DDBJ databases">
        <authorList>
            <consortium name="DOE Joint Genome Institute"/>
            <person name="Haridas S."/>
            <person name="Albert R."/>
            <person name="Binder M."/>
            <person name="Bloem J."/>
            <person name="Labutti K."/>
            <person name="Salamov A."/>
            <person name="Andreopoulos B."/>
            <person name="Baker S.E."/>
            <person name="Barry K."/>
            <person name="Bills G."/>
            <person name="Bluhm B.H."/>
            <person name="Cannon C."/>
            <person name="Castanera R."/>
            <person name="Culley D.E."/>
            <person name="Daum C."/>
            <person name="Ezra D."/>
            <person name="Gonzalez J.B."/>
            <person name="Henrissat B."/>
            <person name="Kuo A."/>
            <person name="Liang C."/>
            <person name="Lipzen A."/>
            <person name="Lutzoni F."/>
            <person name="Magnuson J."/>
            <person name="Mondo S."/>
            <person name="Nolan M."/>
            <person name="Ohm R."/>
            <person name="Pangilinan J."/>
            <person name="Park H.-J."/>
            <person name="Ramirez L."/>
            <person name="Alfaro M."/>
            <person name="Sun H."/>
            <person name="Tritt A."/>
            <person name="Yoshinaga Y."/>
            <person name="Zwiers L.-H."/>
            <person name="Turgeon B.G."/>
            <person name="Goodwin S.B."/>
            <person name="Spatafora J.W."/>
            <person name="Crous P.W."/>
            <person name="Grigoriev I.V."/>
        </authorList>
    </citation>
    <scope>NUCLEOTIDE SEQUENCE</scope>
    <source>
        <strain evidence="2">CBS 394.84</strain>
    </source>
</reference>
<evidence type="ECO:0000256" key="1">
    <source>
        <dbReference type="SAM" id="MobiDB-lite"/>
    </source>
</evidence>
<proteinExistence type="predicted"/>
<dbReference type="GeneID" id="63853526"/>
<gene>
    <name evidence="2" type="ORF">K460DRAFT_399937</name>
</gene>
<evidence type="ECO:0000313" key="2">
    <source>
        <dbReference type="EMBL" id="KAF1849828.1"/>
    </source>
</evidence>
<name>A0A9P4GNP0_9PLEO</name>
<protein>
    <submittedName>
        <fullName evidence="2">Uncharacterized protein</fullName>
    </submittedName>
</protein>